<evidence type="ECO:0000256" key="6">
    <source>
        <dbReference type="SAM" id="Phobius"/>
    </source>
</evidence>
<dbReference type="GO" id="GO:0005216">
    <property type="term" value="F:monoatomic ion channel activity"/>
    <property type="evidence" value="ECO:0007669"/>
    <property type="project" value="InterPro"/>
</dbReference>
<keyword evidence="2 6" id="KW-0812">Transmembrane</keyword>
<feature type="transmembrane region" description="Helical" evidence="6">
    <location>
        <begin position="158"/>
        <end position="176"/>
    </location>
</feature>
<dbReference type="InterPro" id="IPR029787">
    <property type="entry name" value="Nucleotide_cyclase"/>
</dbReference>
<feature type="compositionally biased region" description="Basic and acidic residues" evidence="5">
    <location>
        <begin position="90"/>
        <end position="107"/>
    </location>
</feature>
<dbReference type="Gene3D" id="1.20.120.350">
    <property type="entry name" value="Voltage-gated potassium channels. Chain C"/>
    <property type="match status" value="1"/>
</dbReference>
<dbReference type="Pfam" id="PF00520">
    <property type="entry name" value="Ion_trans"/>
    <property type="match status" value="1"/>
</dbReference>
<feature type="region of interest" description="Disordered" evidence="5">
    <location>
        <begin position="280"/>
        <end position="343"/>
    </location>
</feature>
<dbReference type="GO" id="GO:0035556">
    <property type="term" value="P:intracellular signal transduction"/>
    <property type="evidence" value="ECO:0007669"/>
    <property type="project" value="InterPro"/>
</dbReference>
<evidence type="ECO:0000259" key="7">
    <source>
        <dbReference type="PROSITE" id="PS50125"/>
    </source>
</evidence>
<proteinExistence type="predicted"/>
<feature type="domain" description="Guanylate cyclase" evidence="7">
    <location>
        <begin position="613"/>
        <end position="771"/>
    </location>
</feature>
<organism evidence="8 9">
    <name type="scientific">Stylonychia lemnae</name>
    <name type="common">Ciliate</name>
    <dbReference type="NCBI Taxonomy" id="5949"/>
    <lineage>
        <taxon>Eukaryota</taxon>
        <taxon>Sar</taxon>
        <taxon>Alveolata</taxon>
        <taxon>Ciliophora</taxon>
        <taxon>Intramacronucleata</taxon>
        <taxon>Spirotrichea</taxon>
        <taxon>Stichotrichia</taxon>
        <taxon>Sporadotrichida</taxon>
        <taxon>Oxytrichidae</taxon>
        <taxon>Stylonychinae</taxon>
        <taxon>Stylonychia</taxon>
    </lineage>
</organism>
<feature type="region of interest" description="Disordered" evidence="5">
    <location>
        <begin position="49"/>
        <end position="107"/>
    </location>
</feature>
<dbReference type="OMA" id="GWITDEW"/>
<sequence>MSEASLRIQDQPEQQVNYSSATKLPNIDTTKKASEKQKFIEILNDQSPHLPIASPLLKDDENQNQLGHQQTQRLKTADGDRQGSQTLLVSEKKTVDNHEEEKKDEEKKKNPILVKVDKFMNGWIFQGVMTVVTIYSLFGDDVRQLAFTKDADDTFNYMTSVSLALFILELLLACIAKDDYWLGFYFWLDAVSTASLITDISWIMNQILGTGDGGASNAQQAAKLAKAGRGARIGTKAGRVARVIRLIRLIRIVKLYKTANNALAAIGDDPLEEELKRAKDLKDKQKLSQQQQNKVGADNQGQDIQHGPVSTEANKAHNTNSNHDDEKVKGKTVRVAPEKSKEPSVANFIPQESKVGKKLSDLTTRRVIVLVLAMLISVPVFSDDTYLDDNNSYDGAMQVLQVFSPGEEGFNLLFKSFIEQQVRLNQPLILANCKNITWESGIDPADLRDTEQQIAATGADLEYVAIYDIRYQVQVQSGLSIGNTFFVCIVLAGGALLFTSQCNDLVVNPIEQMIKKVTRISENPLLAAQEEENEALAMEKVKEEMMKQKKGGKKPKKKTEGPMETVVLEQTIVKIGALLALGFGEAGSKIIAQNMASGGEVNPMLPGQKIIAIFGFCDIRNFTDATEVLQEGVMLFVNEIGEIVHGVVDQFSGAANKNIGDAFLLAWKIPDEDVDRDEENDTVELIKTNRTRQLCDMSVLSFLKIISAIKKSRKLVKYKEHAGLNLRMPNYSVKMGFGLHVGWAIEGAIGSFYKIDASYLSPNVNMASRLEAATKQFGVPLLISGELVGAMTPFAAEKMRMIDRVTVKGSIEPLGKFQSHSTILDLYTCDVNFDDLPLDPYEHKISRKEAKLRRVKARIARDRYRQLAFDGQIQVAVKFETDKDLIEMRKMYSDVSYNPIQEFANLLQTFFEVFRQAFVEYIKGNWKAARDIFETVEEHKKAIDYPTRNLLAILEEAHFQPPSDWEGYRILTEK</sequence>
<dbReference type="GO" id="GO:0016020">
    <property type="term" value="C:membrane"/>
    <property type="evidence" value="ECO:0007669"/>
    <property type="project" value="UniProtKB-SubCell"/>
</dbReference>
<evidence type="ECO:0000256" key="1">
    <source>
        <dbReference type="ARBA" id="ARBA00004141"/>
    </source>
</evidence>
<dbReference type="EMBL" id="CCKQ01012731">
    <property type="protein sequence ID" value="CDW84359.1"/>
    <property type="molecule type" value="Genomic_DNA"/>
</dbReference>
<dbReference type="PANTHER" id="PTHR43336">
    <property type="entry name" value="OXYGEN SENSOR HISTIDINE KINASE RESPONSE REGULATOR DEVS/DOSS"/>
    <property type="match status" value="1"/>
</dbReference>
<accession>A0A078AQB9</accession>
<dbReference type="InterPro" id="IPR005821">
    <property type="entry name" value="Ion_trans_dom"/>
</dbReference>
<dbReference type="Gene3D" id="3.30.70.1230">
    <property type="entry name" value="Nucleotide cyclase"/>
    <property type="match status" value="1"/>
</dbReference>
<dbReference type="OrthoDB" id="60033at2759"/>
<comment type="subcellular location">
    <subcellularLocation>
        <location evidence="1">Membrane</location>
        <topology evidence="1">Multi-pass membrane protein</topology>
    </subcellularLocation>
</comment>
<dbReference type="FunCoup" id="A0A078AQB9">
    <property type="interactions" value="2"/>
</dbReference>
<protein>
    <submittedName>
        <fullName evidence="8">Adenylate and guanylate cyclase catalytic domain protein</fullName>
    </submittedName>
</protein>
<dbReference type="PROSITE" id="PS50125">
    <property type="entry name" value="GUANYLATE_CYCLASE_2"/>
    <property type="match status" value="1"/>
</dbReference>
<dbReference type="Pfam" id="PF00211">
    <property type="entry name" value="Guanylate_cyc"/>
    <property type="match status" value="1"/>
</dbReference>
<dbReference type="InterPro" id="IPR027359">
    <property type="entry name" value="Volt_channel_dom_sf"/>
</dbReference>
<dbReference type="AlphaFoldDB" id="A0A078AQB9"/>
<evidence type="ECO:0000313" key="9">
    <source>
        <dbReference type="Proteomes" id="UP000039865"/>
    </source>
</evidence>
<name>A0A078AQB9_STYLE</name>
<dbReference type="CDD" id="cd07302">
    <property type="entry name" value="CHD"/>
    <property type="match status" value="1"/>
</dbReference>
<evidence type="ECO:0000256" key="5">
    <source>
        <dbReference type="SAM" id="MobiDB-lite"/>
    </source>
</evidence>
<evidence type="ECO:0000313" key="8">
    <source>
        <dbReference type="EMBL" id="CDW84359.1"/>
    </source>
</evidence>
<evidence type="ECO:0000256" key="2">
    <source>
        <dbReference type="ARBA" id="ARBA00022692"/>
    </source>
</evidence>
<reference evidence="8 9" key="1">
    <citation type="submission" date="2014-06" db="EMBL/GenBank/DDBJ databases">
        <authorList>
            <person name="Swart Estienne"/>
        </authorList>
    </citation>
    <scope>NUCLEOTIDE SEQUENCE [LARGE SCALE GENOMIC DNA]</scope>
    <source>
        <strain evidence="8 9">130c</strain>
    </source>
</reference>
<evidence type="ECO:0000256" key="4">
    <source>
        <dbReference type="ARBA" id="ARBA00023136"/>
    </source>
</evidence>
<evidence type="ECO:0000256" key="3">
    <source>
        <dbReference type="ARBA" id="ARBA00022989"/>
    </source>
</evidence>
<dbReference type="InterPro" id="IPR001054">
    <property type="entry name" value="A/G_cyclase"/>
</dbReference>
<keyword evidence="3 6" id="KW-1133">Transmembrane helix</keyword>
<keyword evidence="9" id="KW-1185">Reference proteome</keyword>
<gene>
    <name evidence="8" type="primary">Contig9142.g9784</name>
    <name evidence="8" type="ORF">STYLEM_13420</name>
</gene>
<dbReference type="PANTHER" id="PTHR43336:SF3">
    <property type="entry name" value="GUANYLATE CYCLASE DOMAIN-CONTAINING PROTEIN"/>
    <property type="match status" value="1"/>
</dbReference>
<dbReference type="Proteomes" id="UP000039865">
    <property type="component" value="Unassembled WGS sequence"/>
</dbReference>
<feature type="region of interest" description="Disordered" evidence="5">
    <location>
        <begin position="1"/>
        <end position="31"/>
    </location>
</feature>
<dbReference type="SUPFAM" id="SSF55073">
    <property type="entry name" value="Nucleotide cyclase"/>
    <property type="match status" value="1"/>
</dbReference>
<dbReference type="InParanoid" id="A0A078AQB9"/>
<feature type="compositionally biased region" description="Polar residues" evidence="5">
    <location>
        <begin position="311"/>
        <end position="321"/>
    </location>
</feature>
<feature type="compositionally biased region" description="Polar residues" evidence="5">
    <location>
        <begin position="63"/>
        <end position="74"/>
    </location>
</feature>
<feature type="compositionally biased region" description="Polar residues" evidence="5">
    <location>
        <begin position="11"/>
        <end position="23"/>
    </location>
</feature>
<feature type="transmembrane region" description="Helical" evidence="6">
    <location>
        <begin position="119"/>
        <end position="138"/>
    </location>
</feature>
<keyword evidence="4 6" id="KW-0472">Membrane</keyword>
<dbReference type="GO" id="GO:0009190">
    <property type="term" value="P:cyclic nucleotide biosynthetic process"/>
    <property type="evidence" value="ECO:0007669"/>
    <property type="project" value="InterPro"/>
</dbReference>